<keyword evidence="1" id="KW-1133">Transmembrane helix</keyword>
<proteinExistence type="predicted"/>
<evidence type="ECO:0000313" key="2">
    <source>
        <dbReference type="EMBL" id="QHS87711.1"/>
    </source>
</evidence>
<name>A0A6C0B7N8_9ZZZZ</name>
<reference evidence="2" key="1">
    <citation type="journal article" date="2020" name="Nature">
        <title>Giant virus diversity and host interactions through global metagenomics.</title>
        <authorList>
            <person name="Schulz F."/>
            <person name="Roux S."/>
            <person name="Paez-Espino D."/>
            <person name="Jungbluth S."/>
            <person name="Walsh D.A."/>
            <person name="Denef V.J."/>
            <person name="McMahon K.D."/>
            <person name="Konstantinidis K.T."/>
            <person name="Eloe-Fadrosh E.A."/>
            <person name="Kyrpides N.C."/>
            <person name="Woyke T."/>
        </authorList>
    </citation>
    <scope>NUCLEOTIDE SEQUENCE</scope>
    <source>
        <strain evidence="2">GVMAG-M-3300010158-13</strain>
    </source>
</reference>
<sequence length="173" mass="19818">MYLRNISNFTNVSDYLPILNGALITDILVILLALSGYLKSLTLKTWYKSFGLSAVLADVFVIVIVVIVTRWLYSMFFKSYSLLSFIILAVSIQCAHDLLFGKLLDYIPTEKSQIFNTFKQYADEHSFRILFADAQMVVSTIIIGSLMASFDFNINIITFIIMLYHVPYLIYSF</sequence>
<accession>A0A6C0B7N8</accession>
<feature type="transmembrane region" description="Helical" evidence="1">
    <location>
        <begin position="152"/>
        <end position="171"/>
    </location>
</feature>
<feature type="transmembrane region" description="Helical" evidence="1">
    <location>
        <begin position="50"/>
        <end position="73"/>
    </location>
</feature>
<feature type="transmembrane region" description="Helical" evidence="1">
    <location>
        <begin position="15"/>
        <end position="38"/>
    </location>
</feature>
<dbReference type="EMBL" id="MN739088">
    <property type="protein sequence ID" value="QHS87711.1"/>
    <property type="molecule type" value="Genomic_DNA"/>
</dbReference>
<keyword evidence="1" id="KW-0812">Transmembrane</keyword>
<keyword evidence="1" id="KW-0472">Membrane</keyword>
<dbReference type="AlphaFoldDB" id="A0A6C0B7N8"/>
<feature type="transmembrane region" description="Helical" evidence="1">
    <location>
        <begin position="125"/>
        <end position="146"/>
    </location>
</feature>
<organism evidence="2">
    <name type="scientific">viral metagenome</name>
    <dbReference type="NCBI Taxonomy" id="1070528"/>
    <lineage>
        <taxon>unclassified sequences</taxon>
        <taxon>metagenomes</taxon>
        <taxon>organismal metagenomes</taxon>
    </lineage>
</organism>
<protein>
    <submittedName>
        <fullName evidence="2">Uncharacterized protein</fullName>
    </submittedName>
</protein>
<evidence type="ECO:0000256" key="1">
    <source>
        <dbReference type="SAM" id="Phobius"/>
    </source>
</evidence>
<feature type="transmembrane region" description="Helical" evidence="1">
    <location>
        <begin position="79"/>
        <end position="104"/>
    </location>
</feature>